<evidence type="ECO:0000256" key="1">
    <source>
        <dbReference type="SAM" id="MobiDB-lite"/>
    </source>
</evidence>
<proteinExistence type="predicted"/>
<gene>
    <name evidence="3" type="ORF">QTJ16_005593</name>
</gene>
<sequence>MAYSGSISSSESSNSGPNKGAIAGGVVGGVAMIAIATYLVWRFCIKTRRQQYEQENWAEDSDEQMEAEKDFAMRRDARSSTHTVGSIASTVLTRASNIIQIAYIPGVTNRSTPSTPGLLVPPVPPIPIALSEASTPRYEQEHFFMPGDLRDSTYSGISDRTSYARTSVASTIYGKNAIVSPVPAQTMIRGKAAVVSVKSNANQGGELMPPVPRVDYDRFGPGRAASPAFSVGSTFLNSASTATATQVKPQLVKVVSAQKKSSPVPSISESELSTGSVVPRDSGAITIIDDTPSMDQRSLAAASTAHQSTDNHLSALIDGASMTKTAADAKTPRIGTPFGDENEVKES</sequence>
<name>A0AAD9SYE9_9HELO</name>
<dbReference type="AlphaFoldDB" id="A0AAD9SYE9"/>
<accession>A0AAD9SYE9</accession>
<feature type="region of interest" description="Disordered" evidence="1">
    <location>
        <begin position="323"/>
        <end position="347"/>
    </location>
</feature>
<comment type="caution">
    <text evidence="3">The sequence shown here is derived from an EMBL/GenBank/DDBJ whole genome shotgun (WGS) entry which is preliminary data.</text>
</comment>
<evidence type="ECO:0000256" key="2">
    <source>
        <dbReference type="SAM" id="Phobius"/>
    </source>
</evidence>
<evidence type="ECO:0000313" key="3">
    <source>
        <dbReference type="EMBL" id="KAK2625224.1"/>
    </source>
</evidence>
<dbReference type="Proteomes" id="UP001285354">
    <property type="component" value="Unassembled WGS sequence"/>
</dbReference>
<keyword evidence="2" id="KW-0812">Transmembrane</keyword>
<dbReference type="EMBL" id="JAUBYV010000008">
    <property type="protein sequence ID" value="KAK2625224.1"/>
    <property type="molecule type" value="Genomic_DNA"/>
</dbReference>
<keyword evidence="2" id="KW-1133">Transmembrane helix</keyword>
<evidence type="ECO:0008006" key="5">
    <source>
        <dbReference type="Google" id="ProtNLM"/>
    </source>
</evidence>
<feature type="transmembrane region" description="Helical" evidence="2">
    <location>
        <begin position="20"/>
        <end position="41"/>
    </location>
</feature>
<evidence type="ECO:0000313" key="4">
    <source>
        <dbReference type="Proteomes" id="UP001285354"/>
    </source>
</evidence>
<organism evidence="3 4">
    <name type="scientific">Diplocarpon rosae</name>
    <dbReference type="NCBI Taxonomy" id="946125"/>
    <lineage>
        <taxon>Eukaryota</taxon>
        <taxon>Fungi</taxon>
        <taxon>Dikarya</taxon>
        <taxon>Ascomycota</taxon>
        <taxon>Pezizomycotina</taxon>
        <taxon>Leotiomycetes</taxon>
        <taxon>Helotiales</taxon>
        <taxon>Drepanopezizaceae</taxon>
        <taxon>Diplocarpon</taxon>
    </lineage>
</organism>
<protein>
    <recommendedName>
        <fullName evidence="5">Opy2 protein</fullName>
    </recommendedName>
</protein>
<keyword evidence="2" id="KW-0472">Membrane</keyword>
<reference evidence="3" key="1">
    <citation type="submission" date="2023-06" db="EMBL/GenBank/DDBJ databases">
        <title>Draft genome of Marssonina rosae.</title>
        <authorList>
            <person name="Cheng Q."/>
        </authorList>
    </citation>
    <scope>NUCLEOTIDE SEQUENCE</scope>
    <source>
        <strain evidence="3">R4</strain>
    </source>
</reference>
<keyword evidence="4" id="KW-1185">Reference proteome</keyword>